<gene>
    <name evidence="3" type="ORF">HQ35_04260</name>
</gene>
<protein>
    <submittedName>
        <fullName evidence="3">Uncharacterized protein</fullName>
    </submittedName>
</protein>
<feature type="coiled-coil region" evidence="1">
    <location>
        <begin position="199"/>
        <end position="309"/>
    </location>
</feature>
<dbReference type="Proteomes" id="UP000030125">
    <property type="component" value="Unassembled WGS sequence"/>
</dbReference>
<keyword evidence="2" id="KW-0472">Membrane</keyword>
<evidence type="ECO:0000313" key="4">
    <source>
        <dbReference type="Proteomes" id="UP000030125"/>
    </source>
</evidence>
<sequence>MNFNLYLFGKNKGTYNQYPDDYTSSILASLCSDVTSSKAIIVRNQNLMHYIYAENLGNSNVIGVCLIFNKAYIKNVSKIFNYLRELIESTLLKQGKIIRYNNQGDIEFATTNISDDVKSFDYVKTLVNSKLDSDNNYFGVTELTTTYNGLHNSEIVDGNTANSEIIKLQQKFNKITIDYKKGIEEDLTKKVISGLQIQIYNLNTKINNQNQKISKLEKAKKQYKKVMFLFIVLLCSCGGLYFLYTTLDETEKNLQNTTERLNTATDSIGSLNNILTQKQNTIISLKNEVREERLQKEAAQSSLENIQSNCPFIITGTSCSLSSGEYTIRCFSEKSGTRSFKVKVIEEKTGRVYTEKSVSEYMDSGTRSVTLYFNRSFNTSDWYTFEIWVGNKIVGGSRH</sequence>
<keyword evidence="2" id="KW-0812">Transmembrane</keyword>
<proteinExistence type="predicted"/>
<dbReference type="AlphaFoldDB" id="A0A0A2EV66"/>
<feature type="transmembrane region" description="Helical" evidence="2">
    <location>
        <begin position="226"/>
        <end position="244"/>
    </location>
</feature>
<comment type="caution">
    <text evidence="3">The sequence shown here is derived from an EMBL/GenBank/DDBJ whole genome shotgun (WGS) entry which is preliminary data.</text>
</comment>
<keyword evidence="4" id="KW-1185">Reference proteome</keyword>
<dbReference type="EMBL" id="JQJD01000025">
    <property type="protein sequence ID" value="KGN81592.1"/>
    <property type="molecule type" value="Genomic_DNA"/>
</dbReference>
<reference evidence="3 4" key="1">
    <citation type="submission" date="2014-08" db="EMBL/GenBank/DDBJ databases">
        <title>Porphyromonas cangingivalis strain:COT-109_OH1386 Genome sequencing.</title>
        <authorList>
            <person name="Wallis C."/>
            <person name="Deusch O."/>
            <person name="O'Flynn C."/>
            <person name="Davis I."/>
            <person name="Jospin G."/>
            <person name="Darling A.E."/>
            <person name="Coil D.A."/>
            <person name="Alexiev A."/>
            <person name="Horsfall A."/>
            <person name="Kirkwood N."/>
            <person name="Harris S."/>
            <person name="Eisen J.A."/>
        </authorList>
    </citation>
    <scope>NUCLEOTIDE SEQUENCE [LARGE SCALE GENOMIC DNA]</scope>
    <source>
        <strain evidence="4">COT-109 OH1386</strain>
    </source>
</reference>
<evidence type="ECO:0000256" key="1">
    <source>
        <dbReference type="SAM" id="Coils"/>
    </source>
</evidence>
<organism evidence="3 4">
    <name type="scientific">Porphyromonas cangingivalis</name>
    <dbReference type="NCBI Taxonomy" id="36874"/>
    <lineage>
        <taxon>Bacteria</taxon>
        <taxon>Pseudomonadati</taxon>
        <taxon>Bacteroidota</taxon>
        <taxon>Bacteroidia</taxon>
        <taxon>Bacteroidales</taxon>
        <taxon>Porphyromonadaceae</taxon>
        <taxon>Porphyromonas</taxon>
    </lineage>
</organism>
<evidence type="ECO:0000313" key="3">
    <source>
        <dbReference type="EMBL" id="KGN81592.1"/>
    </source>
</evidence>
<keyword evidence="1" id="KW-0175">Coiled coil</keyword>
<accession>A0A0A2EV66</accession>
<keyword evidence="2" id="KW-1133">Transmembrane helix</keyword>
<name>A0A0A2EV66_PORCN</name>
<evidence type="ECO:0000256" key="2">
    <source>
        <dbReference type="SAM" id="Phobius"/>
    </source>
</evidence>